<evidence type="ECO:0000313" key="4">
    <source>
        <dbReference type="EMBL" id="KAK1922434.1"/>
    </source>
</evidence>
<evidence type="ECO:0000259" key="3">
    <source>
        <dbReference type="PROSITE" id="PS50142"/>
    </source>
</evidence>
<dbReference type="SUPFAM" id="SSF54768">
    <property type="entry name" value="dsRNA-binding domain-like"/>
    <property type="match status" value="1"/>
</dbReference>
<dbReference type="SMART" id="SM00535">
    <property type="entry name" value="RIBOc"/>
    <property type="match status" value="1"/>
</dbReference>
<comment type="caution">
    <text evidence="4">The sequence shown here is derived from an EMBL/GenBank/DDBJ whole genome shotgun (WGS) entry which is preliminary data.</text>
</comment>
<dbReference type="AlphaFoldDB" id="A0AAD9CXA0"/>
<proteinExistence type="predicted"/>
<name>A0AAD9CXA0_PAPLA</name>
<dbReference type="PANTHER" id="PTHR11207">
    <property type="entry name" value="RIBONUCLEASE III"/>
    <property type="match status" value="1"/>
</dbReference>
<organism evidence="4 5">
    <name type="scientific">Papiliotrema laurentii</name>
    <name type="common">Cryptococcus laurentii</name>
    <dbReference type="NCBI Taxonomy" id="5418"/>
    <lineage>
        <taxon>Eukaryota</taxon>
        <taxon>Fungi</taxon>
        <taxon>Dikarya</taxon>
        <taxon>Basidiomycota</taxon>
        <taxon>Agaricomycotina</taxon>
        <taxon>Tremellomycetes</taxon>
        <taxon>Tremellales</taxon>
        <taxon>Rhynchogastremaceae</taxon>
        <taxon>Papiliotrema</taxon>
    </lineage>
</organism>
<dbReference type="CDD" id="cd00048">
    <property type="entry name" value="DSRM_SF"/>
    <property type="match status" value="1"/>
</dbReference>
<dbReference type="InterPro" id="IPR000999">
    <property type="entry name" value="RNase_III_dom"/>
</dbReference>
<dbReference type="Pfam" id="PF00636">
    <property type="entry name" value="Ribonuclease_3"/>
    <property type="match status" value="1"/>
</dbReference>
<dbReference type="Proteomes" id="UP001182556">
    <property type="component" value="Unassembled WGS sequence"/>
</dbReference>
<dbReference type="GO" id="GO:0006369">
    <property type="term" value="P:termination of RNA polymerase II transcription"/>
    <property type="evidence" value="ECO:0007669"/>
    <property type="project" value="TreeGrafter"/>
</dbReference>
<feature type="region of interest" description="Disordered" evidence="2">
    <location>
        <begin position="158"/>
        <end position="188"/>
    </location>
</feature>
<dbReference type="Gene3D" id="3.30.160.20">
    <property type="match status" value="1"/>
</dbReference>
<dbReference type="CDD" id="cd00593">
    <property type="entry name" value="RIBOc"/>
    <property type="match status" value="1"/>
</dbReference>
<dbReference type="GO" id="GO:0004525">
    <property type="term" value="F:ribonuclease III activity"/>
    <property type="evidence" value="ECO:0007669"/>
    <property type="project" value="InterPro"/>
</dbReference>
<dbReference type="EMBL" id="JAODAN010000008">
    <property type="protein sequence ID" value="KAK1922434.1"/>
    <property type="molecule type" value="Genomic_DNA"/>
</dbReference>
<dbReference type="InterPro" id="IPR036389">
    <property type="entry name" value="RNase_III_sf"/>
</dbReference>
<evidence type="ECO:0000256" key="1">
    <source>
        <dbReference type="ARBA" id="ARBA00022884"/>
    </source>
</evidence>
<evidence type="ECO:0000313" key="5">
    <source>
        <dbReference type="Proteomes" id="UP001182556"/>
    </source>
</evidence>
<gene>
    <name evidence="4" type="ORF">DB88DRAFT_535902</name>
</gene>
<dbReference type="PANTHER" id="PTHR11207:SF0">
    <property type="entry name" value="RIBONUCLEASE 3"/>
    <property type="match status" value="1"/>
</dbReference>
<reference evidence="4" key="1">
    <citation type="submission" date="2023-02" db="EMBL/GenBank/DDBJ databases">
        <title>Identification and recombinant expression of a fungal hydrolase from Papiliotrema laurentii that hydrolyzes apple cutin and clears colloidal polyester polyurethane.</title>
        <authorList>
            <consortium name="DOE Joint Genome Institute"/>
            <person name="Roman V.A."/>
            <person name="Bojanowski C."/>
            <person name="Crable B.R."/>
            <person name="Wagner D.N."/>
            <person name="Hung C.S."/>
            <person name="Nadeau L.J."/>
            <person name="Schratz L."/>
            <person name="Haridas S."/>
            <person name="Pangilinan J."/>
            <person name="Lipzen A."/>
            <person name="Na H."/>
            <person name="Yan M."/>
            <person name="Ng V."/>
            <person name="Grigoriev I.V."/>
            <person name="Spatafora J.W."/>
            <person name="Barlow D."/>
            <person name="Biffinger J."/>
            <person name="Kelley-Loughnane N."/>
            <person name="Varaljay V.A."/>
            <person name="Crookes-Goodson W.J."/>
        </authorList>
    </citation>
    <scope>NUCLEOTIDE SEQUENCE</scope>
    <source>
        <strain evidence="4">5307AH</strain>
    </source>
</reference>
<dbReference type="GO" id="GO:0006364">
    <property type="term" value="P:rRNA processing"/>
    <property type="evidence" value="ECO:0007669"/>
    <property type="project" value="TreeGrafter"/>
</dbReference>
<dbReference type="GO" id="GO:0034475">
    <property type="term" value="P:U4 snRNA 3'-end processing"/>
    <property type="evidence" value="ECO:0007669"/>
    <property type="project" value="TreeGrafter"/>
</dbReference>
<keyword evidence="1" id="KW-0694">RNA-binding</keyword>
<evidence type="ECO:0000256" key="2">
    <source>
        <dbReference type="SAM" id="MobiDB-lite"/>
    </source>
</evidence>
<dbReference type="SUPFAM" id="SSF69065">
    <property type="entry name" value="RNase III domain-like"/>
    <property type="match status" value="1"/>
</dbReference>
<accession>A0AAD9CXA0</accession>
<sequence length="310" mass="34089">MNASVNLAHFSLPDIPETINFPPLPSIVNATLEQQVFTHSSYHQRPRRATSLVSDGNAGSLDNEKLEHIGDSILGAAITLLLDQLYPGFEAGAATMCKAQLVRDAFLAQISRRYGFPQRLIASPSERYNLIHGEKAVANLFEAYVAGLYYSYQRPDSILSPPPTPRQSPAGDVSDVEDASQPHVRSRGQARDLVDEWLSELFTPLAHWAVSLMRQEQERIEVERATAGGDDILDEQAAGATARLNEHFVAKEGRIPQYESLGVDAMGLWTMRCTAVKRDGTALVAEASRSTKQAAKTVAAWKVCQQMGWE</sequence>
<dbReference type="GO" id="GO:0005654">
    <property type="term" value="C:nucleoplasm"/>
    <property type="evidence" value="ECO:0007669"/>
    <property type="project" value="TreeGrafter"/>
</dbReference>
<protein>
    <submittedName>
        <fullName evidence="4">Ribonuclease III domain-containing protein</fullName>
    </submittedName>
</protein>
<feature type="domain" description="RNase III" evidence="3">
    <location>
        <begin position="12"/>
        <end position="153"/>
    </location>
</feature>
<dbReference type="GO" id="GO:0003723">
    <property type="term" value="F:RNA binding"/>
    <property type="evidence" value="ECO:0007669"/>
    <property type="project" value="UniProtKB-KW"/>
</dbReference>
<dbReference type="PROSITE" id="PS50142">
    <property type="entry name" value="RNASE_3_2"/>
    <property type="match status" value="1"/>
</dbReference>
<keyword evidence="5" id="KW-1185">Reference proteome</keyword>
<dbReference type="Gene3D" id="1.10.1520.10">
    <property type="entry name" value="Ribonuclease III domain"/>
    <property type="match status" value="1"/>
</dbReference>